<dbReference type="Proteomes" id="UP001151760">
    <property type="component" value="Unassembled WGS sequence"/>
</dbReference>
<reference evidence="2" key="1">
    <citation type="journal article" date="2022" name="Int. J. Mol. Sci.">
        <title>Draft Genome of Tanacetum Coccineum: Genomic Comparison of Closely Related Tanacetum-Family Plants.</title>
        <authorList>
            <person name="Yamashiro T."/>
            <person name="Shiraishi A."/>
            <person name="Nakayama K."/>
            <person name="Satake H."/>
        </authorList>
    </citation>
    <scope>NUCLEOTIDE SEQUENCE</scope>
</reference>
<evidence type="ECO:0008006" key="4">
    <source>
        <dbReference type="Google" id="ProtNLM"/>
    </source>
</evidence>
<accession>A0ABQ5B686</accession>
<keyword evidence="1" id="KW-0812">Transmembrane</keyword>
<sequence length="105" mass="12385">MMVTRWRWWFGDEEGRSGGEAKVGSVVAIVVTMMGGGVVVRRLWVWRRWWCFDRVEVGYGEERVVAGDQPKVGRRLTGRWPERRWLPEKLERSGWLGSETYEMKP</sequence>
<evidence type="ECO:0000256" key="1">
    <source>
        <dbReference type="SAM" id="Phobius"/>
    </source>
</evidence>
<keyword evidence="3" id="KW-1185">Reference proteome</keyword>
<dbReference type="EMBL" id="BQNB010012867">
    <property type="protein sequence ID" value="GJT08909.1"/>
    <property type="molecule type" value="Genomic_DNA"/>
</dbReference>
<organism evidence="2 3">
    <name type="scientific">Tanacetum coccineum</name>
    <dbReference type="NCBI Taxonomy" id="301880"/>
    <lineage>
        <taxon>Eukaryota</taxon>
        <taxon>Viridiplantae</taxon>
        <taxon>Streptophyta</taxon>
        <taxon>Embryophyta</taxon>
        <taxon>Tracheophyta</taxon>
        <taxon>Spermatophyta</taxon>
        <taxon>Magnoliopsida</taxon>
        <taxon>eudicotyledons</taxon>
        <taxon>Gunneridae</taxon>
        <taxon>Pentapetalae</taxon>
        <taxon>asterids</taxon>
        <taxon>campanulids</taxon>
        <taxon>Asterales</taxon>
        <taxon>Asteraceae</taxon>
        <taxon>Asteroideae</taxon>
        <taxon>Anthemideae</taxon>
        <taxon>Anthemidinae</taxon>
        <taxon>Tanacetum</taxon>
    </lineage>
</organism>
<name>A0ABQ5B686_9ASTR</name>
<comment type="caution">
    <text evidence="2">The sequence shown here is derived from an EMBL/GenBank/DDBJ whole genome shotgun (WGS) entry which is preliminary data.</text>
</comment>
<evidence type="ECO:0000313" key="2">
    <source>
        <dbReference type="EMBL" id="GJT08909.1"/>
    </source>
</evidence>
<proteinExistence type="predicted"/>
<keyword evidence="1" id="KW-1133">Transmembrane helix</keyword>
<gene>
    <name evidence="2" type="ORF">Tco_0843371</name>
</gene>
<feature type="transmembrane region" description="Helical" evidence="1">
    <location>
        <begin position="23"/>
        <end position="44"/>
    </location>
</feature>
<protein>
    <recommendedName>
        <fullName evidence="4">Transmembrane protein</fullName>
    </recommendedName>
</protein>
<evidence type="ECO:0000313" key="3">
    <source>
        <dbReference type="Proteomes" id="UP001151760"/>
    </source>
</evidence>
<keyword evidence="1" id="KW-0472">Membrane</keyword>
<reference evidence="2" key="2">
    <citation type="submission" date="2022-01" db="EMBL/GenBank/DDBJ databases">
        <authorList>
            <person name="Yamashiro T."/>
            <person name="Shiraishi A."/>
            <person name="Satake H."/>
            <person name="Nakayama K."/>
        </authorList>
    </citation>
    <scope>NUCLEOTIDE SEQUENCE</scope>
</reference>